<dbReference type="InterPro" id="IPR017972">
    <property type="entry name" value="Cyt_P450_CS"/>
</dbReference>
<dbReference type="Pfam" id="PF00067">
    <property type="entry name" value="p450"/>
    <property type="match status" value="1"/>
</dbReference>
<gene>
    <name evidence="9" type="primary">bioI</name>
    <name evidence="9" type="ORF">SRL2020028_46790</name>
</gene>
<evidence type="ECO:0000256" key="6">
    <source>
        <dbReference type="ARBA" id="ARBA00023004"/>
    </source>
</evidence>
<evidence type="ECO:0000256" key="7">
    <source>
        <dbReference type="ARBA" id="ARBA00023033"/>
    </source>
</evidence>
<evidence type="ECO:0000313" key="9">
    <source>
        <dbReference type="EMBL" id="GLB85423.1"/>
    </source>
</evidence>
<dbReference type="PRINTS" id="PR00359">
    <property type="entry name" value="BP450"/>
</dbReference>
<dbReference type="CDD" id="cd20625">
    <property type="entry name" value="CYP164-like"/>
    <property type="match status" value="1"/>
</dbReference>
<dbReference type="GO" id="GO:0005506">
    <property type="term" value="F:iron ion binding"/>
    <property type="evidence" value="ECO:0007669"/>
    <property type="project" value="InterPro"/>
</dbReference>
<evidence type="ECO:0000256" key="8">
    <source>
        <dbReference type="RuleBase" id="RU000461"/>
    </source>
</evidence>
<dbReference type="RefSeq" id="WP_176215841.1">
    <property type="nucleotide sequence ID" value="NZ_BRXE01000084.1"/>
</dbReference>
<sequence>MATTETAYPTDDFDINGFSTPAGCYPFYNRIREEEPVFWSERLQRWIITRYEDVFAAYRDSDTYSSRTFGARGGGTALEEPAQERVTLTFLQQILLLDNPEHKRLRKLVSYAFVPKHVAALREYVGHIAQEMLDSLREERDFDFVSAFAGPLPLQVIAELVGIDVEDRDQYREWSDALAFVTEPNQPTEELSAAFRRADEMRVFLHTLVEERRHNTRDDLISRMIGAEDSGDRLTTEEIVAMTMLLTSAGHETTTGLLVNLLQLVLSDHEATARAAHDPAFRKTAIEETLRWEPPLQFSTRIVTADIEVQRVKISEGSAVALSVAAANRDPRKFAEPNRFDPTRAENPHLTFGQGVHFCLGAHLARMEADVVLETLARDYATLAPGDEVVRKASPLFRGFVSARARWK</sequence>
<dbReference type="Gene3D" id="1.10.630.10">
    <property type="entry name" value="Cytochrome P450"/>
    <property type="match status" value="1"/>
</dbReference>
<dbReference type="InterPro" id="IPR001128">
    <property type="entry name" value="Cyt_P450"/>
</dbReference>
<comment type="cofactor">
    <cofactor evidence="1">
        <name>heme</name>
        <dbReference type="ChEBI" id="CHEBI:30413"/>
    </cofactor>
</comment>
<dbReference type="FunFam" id="1.10.630.10:FF:000018">
    <property type="entry name" value="Cytochrome P450 monooxygenase"/>
    <property type="match status" value="1"/>
</dbReference>
<proteinExistence type="inferred from homology"/>
<name>A0AA37PZK0_9MYCO</name>
<dbReference type="SUPFAM" id="SSF48264">
    <property type="entry name" value="Cytochrome P450"/>
    <property type="match status" value="1"/>
</dbReference>
<dbReference type="GO" id="GO:0016705">
    <property type="term" value="F:oxidoreductase activity, acting on paired donors, with incorporation or reduction of molecular oxygen"/>
    <property type="evidence" value="ECO:0007669"/>
    <property type="project" value="InterPro"/>
</dbReference>
<accession>A0AA37PZK0</accession>
<dbReference type="AlphaFoldDB" id="A0AA37PZK0"/>
<dbReference type="EMBL" id="BRXE01000084">
    <property type="protein sequence ID" value="GLB85423.1"/>
    <property type="molecule type" value="Genomic_DNA"/>
</dbReference>
<reference evidence="9" key="1">
    <citation type="submission" date="2022-07" db="EMBL/GenBank/DDBJ databases">
        <title>Mycobacterium kiyosense sp. nov., scotochromogenic slow-glowing species isolated from respiratory specimens.</title>
        <authorList>
            <person name="Fukano H."/>
            <person name="Kazumi Y."/>
            <person name="Sakagami N."/>
            <person name="Ato M."/>
            <person name="Mitarai S."/>
            <person name="Hoshino Y."/>
        </authorList>
    </citation>
    <scope>NUCLEOTIDE SEQUENCE</scope>
    <source>
        <strain evidence="9">SRL2020-028</strain>
    </source>
</reference>
<dbReference type="InterPro" id="IPR002397">
    <property type="entry name" value="Cyt_P450_B"/>
</dbReference>
<dbReference type="Proteomes" id="UP001165663">
    <property type="component" value="Unassembled WGS sequence"/>
</dbReference>
<keyword evidence="7 8" id="KW-0503">Monooxygenase</keyword>
<dbReference type="PROSITE" id="PS00086">
    <property type="entry name" value="CYTOCHROME_P450"/>
    <property type="match status" value="1"/>
</dbReference>
<dbReference type="PANTHER" id="PTHR46696:SF1">
    <property type="entry name" value="CYTOCHROME P450 YJIB-RELATED"/>
    <property type="match status" value="1"/>
</dbReference>
<comment type="caution">
    <text evidence="9">The sequence shown here is derived from an EMBL/GenBank/DDBJ whole genome shotgun (WGS) entry which is preliminary data.</text>
</comment>
<comment type="similarity">
    <text evidence="2 8">Belongs to the cytochrome P450 family.</text>
</comment>
<keyword evidence="3 8" id="KW-0349">Heme</keyword>
<dbReference type="PRINTS" id="PR00385">
    <property type="entry name" value="P450"/>
</dbReference>
<keyword evidence="4 8" id="KW-0479">Metal-binding</keyword>
<evidence type="ECO:0000256" key="5">
    <source>
        <dbReference type="ARBA" id="ARBA00023002"/>
    </source>
</evidence>
<evidence type="ECO:0000313" key="10">
    <source>
        <dbReference type="Proteomes" id="UP001165663"/>
    </source>
</evidence>
<evidence type="ECO:0000256" key="1">
    <source>
        <dbReference type="ARBA" id="ARBA00001971"/>
    </source>
</evidence>
<evidence type="ECO:0000256" key="2">
    <source>
        <dbReference type="ARBA" id="ARBA00010617"/>
    </source>
</evidence>
<protein>
    <submittedName>
        <fullName evidence="9">Biotin biosynthesis cytochrome P450</fullName>
    </submittedName>
</protein>
<dbReference type="GO" id="GO:0004497">
    <property type="term" value="F:monooxygenase activity"/>
    <property type="evidence" value="ECO:0007669"/>
    <property type="project" value="UniProtKB-KW"/>
</dbReference>
<evidence type="ECO:0000256" key="3">
    <source>
        <dbReference type="ARBA" id="ARBA00022617"/>
    </source>
</evidence>
<dbReference type="GO" id="GO:0020037">
    <property type="term" value="F:heme binding"/>
    <property type="evidence" value="ECO:0007669"/>
    <property type="project" value="InterPro"/>
</dbReference>
<dbReference type="PANTHER" id="PTHR46696">
    <property type="entry name" value="P450, PUTATIVE (EUROFUNG)-RELATED"/>
    <property type="match status" value="1"/>
</dbReference>
<keyword evidence="6 8" id="KW-0408">Iron</keyword>
<keyword evidence="5 8" id="KW-0560">Oxidoreductase</keyword>
<organism evidence="9 10">
    <name type="scientific">Mycobacterium kiyosense</name>
    <dbReference type="NCBI Taxonomy" id="2871094"/>
    <lineage>
        <taxon>Bacteria</taxon>
        <taxon>Bacillati</taxon>
        <taxon>Actinomycetota</taxon>
        <taxon>Actinomycetes</taxon>
        <taxon>Mycobacteriales</taxon>
        <taxon>Mycobacteriaceae</taxon>
        <taxon>Mycobacterium</taxon>
    </lineage>
</organism>
<dbReference type="InterPro" id="IPR036396">
    <property type="entry name" value="Cyt_P450_sf"/>
</dbReference>
<evidence type="ECO:0000256" key="4">
    <source>
        <dbReference type="ARBA" id="ARBA00022723"/>
    </source>
</evidence>